<dbReference type="FunFam" id="3.40.50.720:FF:000054">
    <property type="entry name" value="Enoyl-[acyl-carrier-protein] reductase [NADH]"/>
    <property type="match status" value="1"/>
</dbReference>
<keyword evidence="4" id="KW-0276">Fatty acid metabolism</keyword>
<feature type="binding site" evidence="12">
    <location>
        <position position="162"/>
    </location>
    <ligand>
        <name>NAD(+)</name>
        <dbReference type="ChEBI" id="CHEBI:57540"/>
    </ligand>
</feature>
<dbReference type="Proteomes" id="UP000287502">
    <property type="component" value="Chromosome"/>
</dbReference>
<evidence type="ECO:0000313" key="14">
    <source>
        <dbReference type="Proteomes" id="UP000287502"/>
    </source>
</evidence>
<dbReference type="OrthoDB" id="9803628at2"/>
<comment type="pathway">
    <text evidence="1">Lipid metabolism; fatty acid biosynthesis.</text>
</comment>
<evidence type="ECO:0000256" key="8">
    <source>
        <dbReference type="ARBA" id="ARBA00023160"/>
    </source>
</evidence>
<dbReference type="EMBL" id="CP035108">
    <property type="protein sequence ID" value="QAR32344.1"/>
    <property type="molecule type" value="Genomic_DNA"/>
</dbReference>
<comment type="catalytic activity">
    <reaction evidence="9">
        <text>a 2,3-saturated acyl-[ACP] + NAD(+) = a (2E)-enoyl-[ACP] + NADH + H(+)</text>
        <dbReference type="Rhea" id="RHEA:10240"/>
        <dbReference type="Rhea" id="RHEA-COMP:9925"/>
        <dbReference type="Rhea" id="RHEA-COMP:9926"/>
        <dbReference type="ChEBI" id="CHEBI:15378"/>
        <dbReference type="ChEBI" id="CHEBI:57540"/>
        <dbReference type="ChEBI" id="CHEBI:57945"/>
        <dbReference type="ChEBI" id="CHEBI:78784"/>
        <dbReference type="ChEBI" id="CHEBI:78785"/>
        <dbReference type="EC" id="1.3.1.9"/>
    </reaction>
</comment>
<evidence type="ECO:0000256" key="12">
    <source>
        <dbReference type="PIRSR" id="PIRSR000094-3"/>
    </source>
</evidence>
<dbReference type="AlphaFoldDB" id="A0A410JVZ5"/>
<feature type="binding site" evidence="12">
    <location>
        <position position="13"/>
    </location>
    <ligand>
        <name>NAD(+)</name>
        <dbReference type="ChEBI" id="CHEBI:57540"/>
    </ligand>
</feature>
<dbReference type="InterPro" id="IPR036291">
    <property type="entry name" value="NAD(P)-bd_dom_sf"/>
</dbReference>
<dbReference type="GO" id="GO:0006633">
    <property type="term" value="P:fatty acid biosynthetic process"/>
    <property type="evidence" value="ECO:0007669"/>
    <property type="project" value="UniProtKB-KW"/>
</dbReference>
<proteinExistence type="inferred from homology"/>
<evidence type="ECO:0000256" key="7">
    <source>
        <dbReference type="ARBA" id="ARBA00023098"/>
    </source>
</evidence>
<evidence type="ECO:0000313" key="13">
    <source>
        <dbReference type="EMBL" id="QAR32344.1"/>
    </source>
</evidence>
<dbReference type="EC" id="1.3.1.9" evidence="9"/>
<dbReference type="InterPro" id="IPR002347">
    <property type="entry name" value="SDR_fam"/>
</dbReference>
<feature type="binding site" evidence="12">
    <location>
        <begin position="191"/>
        <end position="195"/>
    </location>
    <ligand>
        <name>NAD(+)</name>
        <dbReference type="ChEBI" id="CHEBI:57540"/>
    </ligand>
</feature>
<dbReference type="Gene3D" id="1.10.8.400">
    <property type="entry name" value="Enoyl acyl carrier protein reductase"/>
    <property type="match status" value="1"/>
</dbReference>
<dbReference type="PRINTS" id="PR00081">
    <property type="entry name" value="GDHRDH"/>
</dbReference>
<keyword evidence="14" id="KW-1185">Reference proteome</keyword>
<accession>A0A410JVZ5</accession>
<feature type="active site" description="Proton acceptor" evidence="10">
    <location>
        <position position="145"/>
    </location>
</feature>
<dbReference type="SUPFAM" id="SSF51735">
    <property type="entry name" value="NAD(P)-binding Rossmann-fold domains"/>
    <property type="match status" value="1"/>
</dbReference>
<name>A0A410JVZ5_9BACT</name>
<sequence length="255" mass="27189">MGLLTGKKALIFGIANNKSIAYGIAKKFKEEGAELAISYAGEKLESRVVPIAEELGAKLCVPCDVTCDEDIKRAFGVIAGDFGNIDILIHSIAYAPGEALKGRYIDTARDAFKLSMDISAYSLVALCKAAEPIMNEWGSVINMSYFGAEKVVTNYNLMGVAKAALECSTRYLACDLGEKKIRVNSISAGPIKTLAASGIGGFKNILAHIEERSPLHQNVTIEDVGDTAAFLASDLSKMITGETLHVDCGYNVIGI</sequence>
<dbReference type="Gene3D" id="3.40.50.720">
    <property type="entry name" value="NAD(P)-binding Rossmann-like Domain"/>
    <property type="match status" value="1"/>
</dbReference>
<feature type="active site" description="Proton acceptor" evidence="10">
    <location>
        <position position="155"/>
    </location>
</feature>
<feature type="binding site" evidence="12">
    <location>
        <begin position="19"/>
        <end position="20"/>
    </location>
    <ligand>
        <name>NAD(+)</name>
        <dbReference type="ChEBI" id="CHEBI:57540"/>
    </ligand>
</feature>
<keyword evidence="5 9" id="KW-0560">Oxidoreductase</keyword>
<feature type="binding site" evidence="12">
    <location>
        <begin position="64"/>
        <end position="65"/>
    </location>
    <ligand>
        <name>NAD(+)</name>
        <dbReference type="ChEBI" id="CHEBI:57540"/>
    </ligand>
</feature>
<keyword evidence="6 9" id="KW-0520">NAD</keyword>
<dbReference type="InterPro" id="IPR014358">
    <property type="entry name" value="Enoyl-ACP_Rdtase_NADH"/>
</dbReference>
<keyword evidence="7" id="KW-0443">Lipid metabolism</keyword>
<protein>
    <recommendedName>
        <fullName evidence="9">Enoyl-[acyl-carrier-protein] reductase [NADH]</fullName>
        <ecNumber evidence="9">1.3.1.9</ecNumber>
    </recommendedName>
</protein>
<feature type="binding site" evidence="12">
    <location>
        <position position="92"/>
    </location>
    <ligand>
        <name>NAD(+)</name>
        <dbReference type="ChEBI" id="CHEBI:57540"/>
    </ligand>
</feature>
<dbReference type="RefSeq" id="WP_128465631.1">
    <property type="nucleotide sequence ID" value="NZ_CP035108.1"/>
</dbReference>
<evidence type="ECO:0000256" key="3">
    <source>
        <dbReference type="ARBA" id="ARBA00022516"/>
    </source>
</evidence>
<gene>
    <name evidence="13" type="ORF">EP073_02705</name>
</gene>
<dbReference type="Pfam" id="PF13561">
    <property type="entry name" value="adh_short_C2"/>
    <property type="match status" value="1"/>
</dbReference>
<dbReference type="PANTHER" id="PTHR43159:SF2">
    <property type="entry name" value="ENOYL-[ACYL-CARRIER-PROTEIN] REDUCTASE [NADH], CHLOROPLASTIC"/>
    <property type="match status" value="1"/>
</dbReference>
<evidence type="ECO:0000256" key="4">
    <source>
        <dbReference type="ARBA" id="ARBA00022832"/>
    </source>
</evidence>
<dbReference type="FunFam" id="1.10.8.400:FF:000001">
    <property type="entry name" value="Enoyl-[acyl-carrier-protein] reductase [NADH]"/>
    <property type="match status" value="1"/>
</dbReference>
<evidence type="ECO:0000256" key="5">
    <source>
        <dbReference type="ARBA" id="ARBA00023002"/>
    </source>
</evidence>
<evidence type="ECO:0000256" key="6">
    <source>
        <dbReference type="ARBA" id="ARBA00023027"/>
    </source>
</evidence>
<dbReference type="GO" id="GO:0004318">
    <property type="term" value="F:enoyl-[acyl-carrier-protein] reductase (NADH) activity"/>
    <property type="evidence" value="ECO:0007669"/>
    <property type="project" value="UniProtKB-EC"/>
</dbReference>
<evidence type="ECO:0000256" key="11">
    <source>
        <dbReference type="PIRSR" id="PIRSR000094-2"/>
    </source>
</evidence>
<evidence type="ECO:0000256" key="9">
    <source>
        <dbReference type="PIRNR" id="PIRNR000094"/>
    </source>
</evidence>
<evidence type="ECO:0000256" key="2">
    <source>
        <dbReference type="ARBA" id="ARBA00009233"/>
    </source>
</evidence>
<keyword evidence="3 9" id="KW-0444">Lipid biosynthesis</keyword>
<comment type="similarity">
    <text evidence="2 9">Belongs to the short-chain dehydrogenases/reductases (SDR) family. FabI subfamily.</text>
</comment>
<dbReference type="KEGG" id="gtl:EP073_02705"/>
<evidence type="ECO:0000256" key="1">
    <source>
        <dbReference type="ARBA" id="ARBA00005194"/>
    </source>
</evidence>
<reference evidence="13 14" key="1">
    <citation type="submission" date="2019-01" db="EMBL/GenBank/DDBJ databases">
        <title>Geovibrio thiophilus DSM 11263, complete genome.</title>
        <authorList>
            <person name="Spring S."/>
            <person name="Bunk B."/>
            <person name="Sproer C."/>
        </authorList>
    </citation>
    <scope>NUCLEOTIDE SEQUENCE [LARGE SCALE GENOMIC DNA]</scope>
    <source>
        <strain evidence="13 14">DSM 11263</strain>
    </source>
</reference>
<dbReference type="PANTHER" id="PTHR43159">
    <property type="entry name" value="ENOYL-[ACYL-CARRIER-PROTEIN] REDUCTASE"/>
    <property type="match status" value="1"/>
</dbReference>
<dbReference type="PIRSF" id="PIRSF000094">
    <property type="entry name" value="Enoyl-ACP_rdct"/>
    <property type="match status" value="1"/>
</dbReference>
<organism evidence="13 14">
    <name type="scientific">Geovibrio thiophilus</name>
    <dbReference type="NCBI Taxonomy" id="139438"/>
    <lineage>
        <taxon>Bacteria</taxon>
        <taxon>Pseudomonadati</taxon>
        <taxon>Deferribacterota</taxon>
        <taxon>Deferribacteres</taxon>
        <taxon>Deferribacterales</taxon>
        <taxon>Geovibrionaceae</taxon>
        <taxon>Geovibrio</taxon>
    </lineage>
</organism>
<feature type="binding site" evidence="11">
    <location>
        <position position="95"/>
    </location>
    <ligand>
        <name>substrate</name>
    </ligand>
</feature>
<keyword evidence="8 9" id="KW-0275">Fatty acid biosynthesis</keyword>
<evidence type="ECO:0000256" key="10">
    <source>
        <dbReference type="PIRSR" id="PIRSR000094-1"/>
    </source>
</evidence>
<dbReference type="CDD" id="cd05372">
    <property type="entry name" value="ENR_SDR"/>
    <property type="match status" value="1"/>
</dbReference>